<dbReference type="InterPro" id="IPR028002">
    <property type="entry name" value="Myb_DNA-bind_5"/>
</dbReference>
<reference evidence="3 4" key="1">
    <citation type="submission" date="2019-04" db="EMBL/GenBank/DDBJ databases">
        <title>Chromosome genome assembly for Takifugu flavidus.</title>
        <authorList>
            <person name="Xiao S."/>
        </authorList>
    </citation>
    <scope>NUCLEOTIDE SEQUENCE [LARGE SCALE GENOMIC DNA]</scope>
    <source>
        <strain evidence="3">HTHZ2018</strain>
        <tissue evidence="3">Muscle</tissue>
    </source>
</reference>
<feature type="region of interest" description="Disordered" evidence="1">
    <location>
        <begin position="87"/>
        <end position="126"/>
    </location>
</feature>
<keyword evidence="4" id="KW-1185">Reference proteome</keyword>
<dbReference type="InterPro" id="IPR001005">
    <property type="entry name" value="SANT/Myb"/>
</dbReference>
<evidence type="ECO:0000259" key="2">
    <source>
        <dbReference type="PROSITE" id="PS50090"/>
    </source>
</evidence>
<dbReference type="CDD" id="cd00167">
    <property type="entry name" value="SANT"/>
    <property type="match status" value="1"/>
</dbReference>
<name>A0A5C6PMA9_9TELE</name>
<feature type="domain" description="Myb-like" evidence="2">
    <location>
        <begin position="4"/>
        <end position="77"/>
    </location>
</feature>
<feature type="region of interest" description="Disordered" evidence="1">
    <location>
        <begin position="139"/>
        <end position="177"/>
    </location>
</feature>
<dbReference type="GO" id="GO:0005634">
    <property type="term" value="C:nucleus"/>
    <property type="evidence" value="ECO:0007669"/>
    <property type="project" value="TreeGrafter"/>
</dbReference>
<proteinExistence type="predicted"/>
<dbReference type="PROSITE" id="PS50090">
    <property type="entry name" value="MYB_LIKE"/>
    <property type="match status" value="1"/>
</dbReference>
<feature type="compositionally biased region" description="Polar residues" evidence="1">
    <location>
        <begin position="91"/>
        <end position="110"/>
    </location>
</feature>
<evidence type="ECO:0000313" key="3">
    <source>
        <dbReference type="EMBL" id="TWW80066.1"/>
    </source>
</evidence>
<comment type="caution">
    <text evidence="3">The sequence shown here is derived from an EMBL/GenBank/DDBJ whole genome shotgun (WGS) entry which is preliminary data.</text>
</comment>
<dbReference type="Pfam" id="PF13873">
    <property type="entry name" value="Myb_DNA-bind_5"/>
    <property type="match status" value="1"/>
</dbReference>
<protein>
    <recommendedName>
        <fullName evidence="2">Myb-like domain-containing protein</fullName>
    </recommendedName>
</protein>
<accession>A0A5C6PMA9</accession>
<dbReference type="EMBL" id="RHFK02000002">
    <property type="protein sequence ID" value="TWW80066.1"/>
    <property type="molecule type" value="Genomic_DNA"/>
</dbReference>
<evidence type="ECO:0000313" key="4">
    <source>
        <dbReference type="Proteomes" id="UP000324091"/>
    </source>
</evidence>
<feature type="compositionally biased region" description="Pro residues" evidence="1">
    <location>
        <begin position="162"/>
        <end position="172"/>
    </location>
</feature>
<feature type="compositionally biased region" description="Basic and acidic residues" evidence="1">
    <location>
        <begin position="115"/>
        <end position="126"/>
    </location>
</feature>
<dbReference type="PANTHER" id="PTHR23098">
    <property type="entry name" value="AGAP001331-PA-RELATED"/>
    <property type="match status" value="1"/>
</dbReference>
<evidence type="ECO:0000256" key="1">
    <source>
        <dbReference type="SAM" id="MobiDB-lite"/>
    </source>
</evidence>
<dbReference type="Gene3D" id="1.10.10.60">
    <property type="entry name" value="Homeodomain-like"/>
    <property type="match status" value="1"/>
</dbReference>
<dbReference type="AlphaFoldDB" id="A0A5C6PMA9"/>
<organism evidence="3 4">
    <name type="scientific">Takifugu flavidus</name>
    <name type="common">sansaifugu</name>
    <dbReference type="NCBI Taxonomy" id="433684"/>
    <lineage>
        <taxon>Eukaryota</taxon>
        <taxon>Metazoa</taxon>
        <taxon>Chordata</taxon>
        <taxon>Craniata</taxon>
        <taxon>Vertebrata</taxon>
        <taxon>Euteleostomi</taxon>
        <taxon>Actinopterygii</taxon>
        <taxon>Neopterygii</taxon>
        <taxon>Teleostei</taxon>
        <taxon>Neoteleostei</taxon>
        <taxon>Acanthomorphata</taxon>
        <taxon>Eupercaria</taxon>
        <taxon>Tetraodontiformes</taxon>
        <taxon>Tetradontoidea</taxon>
        <taxon>Tetraodontidae</taxon>
        <taxon>Takifugu</taxon>
    </lineage>
</organism>
<dbReference type="SMART" id="SM00717">
    <property type="entry name" value="SANT"/>
    <property type="match status" value="1"/>
</dbReference>
<sequence>MEGKKRTRKPNWTEEQCLLLAQLVEENKGVLRRKFGSRITAQAKRQTWERIARRISASFPLLLRTSNECEKRWYVLQSKTRAVVAAHKRASSQSEGGSPAKQLSQVSETVSGVLEKSETSNTRLKEEIDGSLIQLVELPQSSGPKDEPEPSTSLAHARPETAPAPPPAPSPTPSLLEKKLEAEIDVLMQQKKVLSLREEYYRLKIEHLKNKLADN</sequence>
<dbReference type="Proteomes" id="UP000324091">
    <property type="component" value="Chromosome 10"/>
</dbReference>
<dbReference type="PANTHER" id="PTHR23098:SF16">
    <property type="entry name" value="REGULATORY PROTEIN ZESTE"/>
    <property type="match status" value="1"/>
</dbReference>
<gene>
    <name evidence="3" type="ORF">D4764_10G0010960</name>
</gene>